<evidence type="ECO:0000313" key="3">
    <source>
        <dbReference type="EMBL" id="KAF6845171.1"/>
    </source>
</evidence>
<dbReference type="InterPro" id="IPR046529">
    <property type="entry name" value="DUF6594"/>
</dbReference>
<keyword evidence="1" id="KW-0472">Membrane</keyword>
<dbReference type="Pfam" id="PF20237">
    <property type="entry name" value="DUF6594"/>
    <property type="match status" value="1"/>
</dbReference>
<accession>A0A8H6U9I0</accession>
<dbReference type="AlphaFoldDB" id="A0A8H6U9I0"/>
<evidence type="ECO:0000259" key="2">
    <source>
        <dbReference type="Pfam" id="PF20237"/>
    </source>
</evidence>
<dbReference type="PANTHER" id="PTHR34502">
    <property type="entry name" value="DUF6594 DOMAIN-CONTAINING PROTEIN-RELATED"/>
    <property type="match status" value="1"/>
</dbReference>
<feature type="transmembrane region" description="Helical" evidence="1">
    <location>
        <begin position="211"/>
        <end position="232"/>
    </location>
</feature>
<keyword evidence="1" id="KW-0812">Transmembrane</keyword>
<feature type="domain" description="DUF6594" evidence="2">
    <location>
        <begin position="11"/>
        <end position="253"/>
    </location>
</feature>
<dbReference type="Proteomes" id="UP000639643">
    <property type="component" value="Unassembled WGS sequence"/>
</dbReference>
<protein>
    <recommendedName>
        <fullName evidence="2">DUF6594 domain-containing protein</fullName>
    </recommendedName>
</protein>
<feature type="transmembrane region" description="Helical" evidence="1">
    <location>
        <begin position="241"/>
        <end position="259"/>
    </location>
</feature>
<evidence type="ECO:0000256" key="1">
    <source>
        <dbReference type="SAM" id="Phobius"/>
    </source>
</evidence>
<dbReference type="PANTHER" id="PTHR34502:SF3">
    <property type="entry name" value="DUF6594 DOMAIN-CONTAINING PROTEIN"/>
    <property type="match status" value="1"/>
</dbReference>
<dbReference type="EMBL" id="WIGM01000005">
    <property type="protein sequence ID" value="KAF6845171.1"/>
    <property type="molecule type" value="Genomic_DNA"/>
</dbReference>
<sequence length="265" mass="30061">MPEVDKYPAGWPRLAAEQEASENTTNHRKFGYLLQRCILDDQSRLAGLESRLYSEDHQLPMDNATANTQVSSKSRVLQEAEGVLTALDQLLFNQRAFKLLHEIKKGEYDNMYTRIRQENWLDDEDMTYLNHPDDFVNTGPDPMWLAFESFLYKLPSPILSLFDDREAKGGANAYFLPAEVFRFIYRTIAIWFSALILLVPVIVFYTHPAMSQPTVICILALFTILFTALMAVHPGIKAENILIGVCAYAAVLVAFLANFQGDLGK</sequence>
<dbReference type="OrthoDB" id="5342093at2759"/>
<keyword evidence="4" id="KW-1185">Reference proteome</keyword>
<feature type="transmembrane region" description="Helical" evidence="1">
    <location>
        <begin position="183"/>
        <end position="205"/>
    </location>
</feature>
<comment type="caution">
    <text evidence="3">The sequence shown here is derived from an EMBL/GenBank/DDBJ whole genome shotgun (WGS) entry which is preliminary data.</text>
</comment>
<gene>
    <name evidence="3" type="ORF">CMUS01_00414</name>
</gene>
<keyword evidence="1" id="KW-1133">Transmembrane helix</keyword>
<organism evidence="3 4">
    <name type="scientific">Colletotrichum musicola</name>
    <dbReference type="NCBI Taxonomy" id="2175873"/>
    <lineage>
        <taxon>Eukaryota</taxon>
        <taxon>Fungi</taxon>
        <taxon>Dikarya</taxon>
        <taxon>Ascomycota</taxon>
        <taxon>Pezizomycotina</taxon>
        <taxon>Sordariomycetes</taxon>
        <taxon>Hypocreomycetidae</taxon>
        <taxon>Glomerellales</taxon>
        <taxon>Glomerellaceae</taxon>
        <taxon>Colletotrichum</taxon>
        <taxon>Colletotrichum orchidearum species complex</taxon>
    </lineage>
</organism>
<reference evidence="3" key="1">
    <citation type="journal article" date="2020" name="Phytopathology">
        <title>Genome Sequence Resources of Colletotrichum truncatum, C. plurivorum, C. musicola, and C. sojae: Four Species Pathogenic to Soybean (Glycine max).</title>
        <authorList>
            <person name="Rogerio F."/>
            <person name="Boufleur T.R."/>
            <person name="Ciampi-Guillardi M."/>
            <person name="Sukno S.A."/>
            <person name="Thon M.R."/>
            <person name="Massola Junior N.S."/>
            <person name="Baroncelli R."/>
        </authorList>
    </citation>
    <scope>NUCLEOTIDE SEQUENCE</scope>
    <source>
        <strain evidence="3">LFN0074</strain>
    </source>
</reference>
<proteinExistence type="predicted"/>
<evidence type="ECO:0000313" key="4">
    <source>
        <dbReference type="Proteomes" id="UP000639643"/>
    </source>
</evidence>
<name>A0A8H6U9I0_9PEZI</name>